<comment type="caution">
    <text evidence="1">The sequence shown here is derived from an EMBL/GenBank/DDBJ whole genome shotgun (WGS) entry which is preliminary data.</text>
</comment>
<evidence type="ECO:0000313" key="2">
    <source>
        <dbReference type="Proteomes" id="UP000436088"/>
    </source>
</evidence>
<gene>
    <name evidence="1" type="ORF">F3Y22_tig00112043pilonHSYRG00003</name>
</gene>
<dbReference type="EMBL" id="VEPZ02001490">
    <property type="protein sequence ID" value="KAE8670934.1"/>
    <property type="molecule type" value="Genomic_DNA"/>
</dbReference>
<protein>
    <submittedName>
        <fullName evidence="1">Uncharacterized protein</fullName>
    </submittedName>
</protein>
<proteinExistence type="predicted"/>
<dbReference type="Proteomes" id="UP000436088">
    <property type="component" value="Unassembled WGS sequence"/>
</dbReference>
<reference evidence="1" key="1">
    <citation type="submission" date="2019-09" db="EMBL/GenBank/DDBJ databases">
        <title>Draft genome information of white flower Hibiscus syriacus.</title>
        <authorList>
            <person name="Kim Y.-M."/>
        </authorList>
    </citation>
    <scope>NUCLEOTIDE SEQUENCE [LARGE SCALE GENOMIC DNA]</scope>
    <source>
        <strain evidence="1">YM2019G1</strain>
    </source>
</reference>
<keyword evidence="2" id="KW-1185">Reference proteome</keyword>
<accession>A0A6A2YE75</accession>
<dbReference type="AlphaFoldDB" id="A0A6A2YE75"/>
<sequence>MARGTATVEYGVNIYGSAFSSDPSDQHGQSNGNLNAFQQLPNCSLSVPRHAASGFEQGKQPCSLQIFCWQPIDWVHPVFENIVSLSAEFQNFFNEWQGSRSLL</sequence>
<evidence type="ECO:0000313" key="1">
    <source>
        <dbReference type="EMBL" id="KAE8670934.1"/>
    </source>
</evidence>
<name>A0A6A2YE75_HIBSY</name>
<organism evidence="1 2">
    <name type="scientific">Hibiscus syriacus</name>
    <name type="common">Rose of Sharon</name>
    <dbReference type="NCBI Taxonomy" id="106335"/>
    <lineage>
        <taxon>Eukaryota</taxon>
        <taxon>Viridiplantae</taxon>
        <taxon>Streptophyta</taxon>
        <taxon>Embryophyta</taxon>
        <taxon>Tracheophyta</taxon>
        <taxon>Spermatophyta</taxon>
        <taxon>Magnoliopsida</taxon>
        <taxon>eudicotyledons</taxon>
        <taxon>Gunneridae</taxon>
        <taxon>Pentapetalae</taxon>
        <taxon>rosids</taxon>
        <taxon>malvids</taxon>
        <taxon>Malvales</taxon>
        <taxon>Malvaceae</taxon>
        <taxon>Malvoideae</taxon>
        <taxon>Hibiscus</taxon>
    </lineage>
</organism>